<accession>A0A481Z9D3</accession>
<dbReference type="InterPro" id="IPR001222">
    <property type="entry name" value="Znf_TFIIS"/>
</dbReference>
<evidence type="ECO:0000313" key="6">
    <source>
        <dbReference type="EMBL" id="QBK92513.1"/>
    </source>
</evidence>
<keyword evidence="2 4" id="KW-0863">Zinc-finger</keyword>
<evidence type="ECO:0000256" key="4">
    <source>
        <dbReference type="PROSITE-ProRule" id="PRU00472"/>
    </source>
</evidence>
<dbReference type="GO" id="GO:0008270">
    <property type="term" value="F:zinc ion binding"/>
    <property type="evidence" value="ECO:0007669"/>
    <property type="project" value="UniProtKB-KW"/>
</dbReference>
<evidence type="ECO:0000259" key="5">
    <source>
        <dbReference type="PROSITE" id="PS51133"/>
    </source>
</evidence>
<reference evidence="6" key="1">
    <citation type="journal article" date="2019" name="MBio">
        <title>Virus Genomes from Deep Sea Sediments Expand the Ocean Megavirome and Support Independent Origins of Viral Gigantism.</title>
        <authorList>
            <person name="Backstrom D."/>
            <person name="Yutin N."/>
            <person name="Jorgensen S.L."/>
            <person name="Dharamshi J."/>
            <person name="Homa F."/>
            <person name="Zaremba-Niedwiedzka K."/>
            <person name="Spang A."/>
            <person name="Wolf Y.I."/>
            <person name="Koonin E.V."/>
            <person name="Ettema T.J."/>
        </authorList>
    </citation>
    <scope>NUCLEOTIDE SEQUENCE</scope>
</reference>
<sequence>MAYRFQLDDIFKGNNEIIDFILSNAEFQEPEWIYELKYLVDEIGYVKALEYIKTSKDPRYLFMNSQLMNEYNLNISLERIDAVRKDVAVEGIFTCKNEKCRSKRTVASSKQTRSADEAATVTIVCKVCETTWKMH</sequence>
<feature type="domain" description="TFIIS-type" evidence="5">
    <location>
        <begin position="91"/>
        <end position="133"/>
    </location>
</feature>
<dbReference type="SUPFAM" id="SSF57783">
    <property type="entry name" value="Zinc beta-ribbon"/>
    <property type="match status" value="1"/>
</dbReference>
<dbReference type="Pfam" id="PF01096">
    <property type="entry name" value="Zn_ribbon_TFIIS"/>
    <property type="match status" value="1"/>
</dbReference>
<keyword evidence="1" id="KW-0479">Metal-binding</keyword>
<name>A0A481Z9D3_9VIRU</name>
<evidence type="ECO:0000256" key="1">
    <source>
        <dbReference type="ARBA" id="ARBA00022723"/>
    </source>
</evidence>
<keyword evidence="3" id="KW-0862">Zinc</keyword>
<organism evidence="6">
    <name type="scientific">Pithovirus LCPAC401</name>
    <dbReference type="NCBI Taxonomy" id="2506595"/>
    <lineage>
        <taxon>Viruses</taxon>
        <taxon>Pithoviruses</taxon>
    </lineage>
</organism>
<dbReference type="EMBL" id="MK500578">
    <property type="protein sequence ID" value="QBK92513.1"/>
    <property type="molecule type" value="Genomic_DNA"/>
</dbReference>
<gene>
    <name evidence="6" type="ORF">LCPAC401_01510</name>
</gene>
<dbReference type="SMART" id="SM00440">
    <property type="entry name" value="ZnF_C2C2"/>
    <property type="match status" value="1"/>
</dbReference>
<dbReference type="GO" id="GO:0006351">
    <property type="term" value="P:DNA-templated transcription"/>
    <property type="evidence" value="ECO:0007669"/>
    <property type="project" value="InterPro"/>
</dbReference>
<protein>
    <submittedName>
        <fullName evidence="6">Transcription factor S-II</fullName>
    </submittedName>
</protein>
<dbReference type="PROSITE" id="PS51133">
    <property type="entry name" value="ZF_TFIIS_2"/>
    <property type="match status" value="1"/>
</dbReference>
<evidence type="ECO:0000256" key="3">
    <source>
        <dbReference type="ARBA" id="ARBA00022833"/>
    </source>
</evidence>
<proteinExistence type="predicted"/>
<dbReference type="Gene3D" id="2.20.25.10">
    <property type="match status" value="1"/>
</dbReference>
<evidence type="ECO:0000256" key="2">
    <source>
        <dbReference type="ARBA" id="ARBA00022771"/>
    </source>
</evidence>
<dbReference type="GO" id="GO:0003676">
    <property type="term" value="F:nucleic acid binding"/>
    <property type="evidence" value="ECO:0007669"/>
    <property type="project" value="InterPro"/>
</dbReference>